<dbReference type="RefSeq" id="WP_359658939.1">
    <property type="nucleotide sequence ID" value="NZ_JBEXZP010000438.1"/>
</dbReference>
<protein>
    <submittedName>
        <fullName evidence="2">Uncharacterized protein</fullName>
    </submittedName>
</protein>
<gene>
    <name evidence="2" type="ORF">ABZ508_35320</name>
</gene>
<evidence type="ECO:0000313" key="2">
    <source>
        <dbReference type="EMBL" id="MEU0712633.1"/>
    </source>
</evidence>
<accession>A0ABV2WH11</accession>
<dbReference type="Proteomes" id="UP001550378">
    <property type="component" value="Unassembled WGS sequence"/>
</dbReference>
<sequence>MRTTRVTPSHRTYVEVSYVNGYGRFEAELSFGASDKRRALEHRNTAVALTGLYGVEWRTPWSLTPGWTVYRELSDGTRFGRLDERRMIVSGPARNVARYLAALPRVLAGLEAAATRAARVFGRWRRSLMAVLSGHLDYEDPSTLRVRAREFRTDVLRHLVDYLRTPPAPAANTPARPMWEQAAAVAAEVWADRPVDPWDVPEDDVSAILTAAGRYAEPSVIELAPAAEDSQEGQAAEGEALAVEDDAHQEHGHPVAEARAEITGDVRTRQVTGTPRSRRLLYRAGDGSRFAAAPARVEVTGRGRPSPTRRRPHNGGPVRTRTRPRIVPARCPYGSINIRTSPGRSLRRPEEGHPVIPARFALLEGPRP</sequence>
<name>A0ABV2WH11_9ACTN</name>
<comment type="caution">
    <text evidence="2">The sequence shown here is derived from an EMBL/GenBank/DDBJ whole genome shotgun (WGS) entry which is preliminary data.</text>
</comment>
<reference evidence="2 3" key="1">
    <citation type="submission" date="2024-06" db="EMBL/GenBank/DDBJ databases">
        <title>The Natural Products Discovery Center: Release of the First 8490 Sequenced Strains for Exploring Actinobacteria Biosynthetic Diversity.</title>
        <authorList>
            <person name="Kalkreuter E."/>
            <person name="Kautsar S.A."/>
            <person name="Yang D."/>
            <person name="Bader C.D."/>
            <person name="Teijaro C.N."/>
            <person name="Fluegel L."/>
            <person name="Davis C.M."/>
            <person name="Simpson J.R."/>
            <person name="Lauterbach L."/>
            <person name="Steele A.D."/>
            <person name="Gui C."/>
            <person name="Meng S."/>
            <person name="Li G."/>
            <person name="Viehrig K."/>
            <person name="Ye F."/>
            <person name="Su P."/>
            <person name="Kiefer A.F."/>
            <person name="Nichols A."/>
            <person name="Cepeda A.J."/>
            <person name="Yan W."/>
            <person name="Fan B."/>
            <person name="Jiang Y."/>
            <person name="Adhikari A."/>
            <person name="Zheng C.-J."/>
            <person name="Schuster L."/>
            <person name="Cowan T.M."/>
            <person name="Smanski M.J."/>
            <person name="Chevrette M.G."/>
            <person name="De Carvalho L.P.S."/>
            <person name="Shen B."/>
        </authorList>
    </citation>
    <scope>NUCLEOTIDE SEQUENCE [LARGE SCALE GENOMIC DNA]</scope>
    <source>
        <strain evidence="2 3">NPDC006337</strain>
    </source>
</reference>
<feature type="region of interest" description="Disordered" evidence="1">
    <location>
        <begin position="300"/>
        <end position="322"/>
    </location>
</feature>
<evidence type="ECO:0000256" key="1">
    <source>
        <dbReference type="SAM" id="MobiDB-lite"/>
    </source>
</evidence>
<organism evidence="2 3">
    <name type="scientific">Streptomyces lavendulocolor</name>
    <dbReference type="NCBI Taxonomy" id="67316"/>
    <lineage>
        <taxon>Bacteria</taxon>
        <taxon>Bacillati</taxon>
        <taxon>Actinomycetota</taxon>
        <taxon>Actinomycetes</taxon>
        <taxon>Kitasatosporales</taxon>
        <taxon>Streptomycetaceae</taxon>
        <taxon>Streptomyces</taxon>
    </lineage>
</organism>
<keyword evidence="3" id="KW-1185">Reference proteome</keyword>
<evidence type="ECO:0000313" key="3">
    <source>
        <dbReference type="Proteomes" id="UP001550378"/>
    </source>
</evidence>
<dbReference type="EMBL" id="JBEXZR010000072">
    <property type="protein sequence ID" value="MEU0712633.1"/>
    <property type="molecule type" value="Genomic_DNA"/>
</dbReference>
<proteinExistence type="predicted"/>